<name>A0AAN7YBU8_9PEZI</name>
<sequence length="155" mass="17669">MDKGKQSLKATAQEAERKFQREEIGNTRVRINAAIAQLGEAQLLVTQIEKSILDDPLISGVLLSREQERLQAPREKAAELKQEIETLFNDLAASVAAGYSRLSTLHREASHLRHPDSVLEQLLEQWEMVLGIIWTFEDWDFAPVELDKLFEQLFA</sequence>
<evidence type="ECO:0000313" key="1">
    <source>
        <dbReference type="EMBL" id="KAK5107595.1"/>
    </source>
</evidence>
<dbReference type="AlphaFoldDB" id="A0AAN7YBU8"/>
<proteinExistence type="predicted"/>
<comment type="caution">
    <text evidence="1">The sequence shown here is derived from an EMBL/GenBank/DDBJ whole genome shotgun (WGS) entry which is preliminary data.</text>
</comment>
<protein>
    <submittedName>
        <fullName evidence="1">Uncharacterized protein</fullName>
    </submittedName>
</protein>
<dbReference type="EMBL" id="JAVRRL010000114">
    <property type="protein sequence ID" value="KAK5107595.1"/>
    <property type="molecule type" value="Genomic_DNA"/>
</dbReference>
<dbReference type="Proteomes" id="UP001310890">
    <property type="component" value="Unassembled WGS sequence"/>
</dbReference>
<reference evidence="1" key="1">
    <citation type="submission" date="2023-08" db="EMBL/GenBank/DDBJ databases">
        <title>Black Yeasts Isolated from many extreme environments.</title>
        <authorList>
            <person name="Coleine C."/>
            <person name="Stajich J.E."/>
            <person name="Selbmann L."/>
        </authorList>
    </citation>
    <scope>NUCLEOTIDE SEQUENCE</scope>
    <source>
        <strain evidence="1">CCFEE 5401</strain>
    </source>
</reference>
<gene>
    <name evidence="1" type="ORF">LTR62_000989</name>
</gene>
<organism evidence="1 2">
    <name type="scientific">Meristemomyces frigidus</name>
    <dbReference type="NCBI Taxonomy" id="1508187"/>
    <lineage>
        <taxon>Eukaryota</taxon>
        <taxon>Fungi</taxon>
        <taxon>Dikarya</taxon>
        <taxon>Ascomycota</taxon>
        <taxon>Pezizomycotina</taxon>
        <taxon>Dothideomycetes</taxon>
        <taxon>Dothideomycetidae</taxon>
        <taxon>Mycosphaerellales</taxon>
        <taxon>Teratosphaeriaceae</taxon>
        <taxon>Meristemomyces</taxon>
    </lineage>
</organism>
<accession>A0AAN7YBU8</accession>
<evidence type="ECO:0000313" key="2">
    <source>
        <dbReference type="Proteomes" id="UP001310890"/>
    </source>
</evidence>